<organism evidence="1 2">
    <name type="scientific">Heterotrigona itama</name>
    <dbReference type="NCBI Taxonomy" id="395501"/>
    <lineage>
        <taxon>Eukaryota</taxon>
        <taxon>Metazoa</taxon>
        <taxon>Ecdysozoa</taxon>
        <taxon>Arthropoda</taxon>
        <taxon>Hexapoda</taxon>
        <taxon>Insecta</taxon>
        <taxon>Pterygota</taxon>
        <taxon>Neoptera</taxon>
        <taxon>Endopterygota</taxon>
        <taxon>Hymenoptera</taxon>
        <taxon>Apocrita</taxon>
        <taxon>Aculeata</taxon>
        <taxon>Apoidea</taxon>
        <taxon>Anthophila</taxon>
        <taxon>Apidae</taxon>
        <taxon>Heterotrigona</taxon>
    </lineage>
</organism>
<dbReference type="AlphaFoldDB" id="A0A6V7GVM8"/>
<proteinExistence type="predicted"/>
<dbReference type="Proteomes" id="UP000752696">
    <property type="component" value="Unassembled WGS sequence"/>
</dbReference>
<gene>
    <name evidence="1" type="ORF">MHI_LOCUS123589</name>
</gene>
<evidence type="ECO:0000313" key="1">
    <source>
        <dbReference type="EMBL" id="CAD1469376.1"/>
    </source>
</evidence>
<evidence type="ECO:0000313" key="2">
    <source>
        <dbReference type="Proteomes" id="UP000752696"/>
    </source>
</evidence>
<protein>
    <submittedName>
        <fullName evidence="1">Uncharacterized protein</fullName>
    </submittedName>
</protein>
<comment type="caution">
    <text evidence="1">The sequence shown here is derived from an EMBL/GenBank/DDBJ whole genome shotgun (WGS) entry which is preliminary data.</text>
</comment>
<feature type="non-terminal residue" evidence="1">
    <location>
        <position position="1"/>
    </location>
</feature>
<reference evidence="1" key="1">
    <citation type="submission" date="2020-07" db="EMBL/GenBank/DDBJ databases">
        <authorList>
            <person name="Nazaruddin N."/>
        </authorList>
    </citation>
    <scope>NUCLEOTIDE SEQUENCE</scope>
</reference>
<name>A0A6V7GVM8_9HYME</name>
<sequence>DHRNSEINFLLENGKDKNASVFELEACISNCRNASLPWKAAKVL</sequence>
<accession>A0A6V7GVM8</accession>
<dbReference type="EMBL" id="CAJDYZ010002263">
    <property type="protein sequence ID" value="CAD1469376.1"/>
    <property type="molecule type" value="Genomic_DNA"/>
</dbReference>
<keyword evidence="2" id="KW-1185">Reference proteome</keyword>